<keyword evidence="4" id="KW-0028">Amino-acid biosynthesis</keyword>
<dbReference type="SUPFAM" id="SSF55021">
    <property type="entry name" value="ACT-like"/>
    <property type="match status" value="1"/>
</dbReference>
<dbReference type="EC" id="4.2.1.51" evidence="2"/>
<protein>
    <recommendedName>
        <fullName evidence="3">Prephenate dehydratase</fullName>
        <ecNumber evidence="2">4.2.1.51</ecNumber>
    </recommendedName>
</protein>
<dbReference type="Pfam" id="PF00800">
    <property type="entry name" value="PDT"/>
    <property type="match status" value="1"/>
</dbReference>
<dbReference type="PANTHER" id="PTHR21022:SF19">
    <property type="entry name" value="PREPHENATE DEHYDRATASE-RELATED"/>
    <property type="match status" value="1"/>
</dbReference>
<evidence type="ECO:0000313" key="13">
    <source>
        <dbReference type="Proteomes" id="UP000199652"/>
    </source>
</evidence>
<dbReference type="Gene3D" id="3.40.190.10">
    <property type="entry name" value="Periplasmic binding protein-like II"/>
    <property type="match status" value="2"/>
</dbReference>
<name>A0A1H3AKT7_EUBBA</name>
<reference evidence="13" key="1">
    <citation type="submission" date="2016-10" db="EMBL/GenBank/DDBJ databases">
        <authorList>
            <person name="Varghese N."/>
            <person name="Submissions S."/>
        </authorList>
    </citation>
    <scope>NUCLEOTIDE SEQUENCE [LARGE SCALE GENOMIC DNA]</scope>
    <source>
        <strain evidence="13">VPI 5359</strain>
    </source>
</reference>
<feature type="site" description="Essential for prephenate dehydratase activity" evidence="9">
    <location>
        <position position="201"/>
    </location>
</feature>
<keyword evidence="5" id="KW-0057">Aromatic amino acid biosynthesis</keyword>
<dbReference type="GO" id="GO:0009094">
    <property type="term" value="P:L-phenylalanine biosynthetic process"/>
    <property type="evidence" value="ECO:0007669"/>
    <property type="project" value="UniProtKB-UniPathway"/>
</dbReference>
<comment type="catalytic activity">
    <reaction evidence="8">
        <text>prephenate + H(+) = 3-phenylpyruvate + CO2 + H2O</text>
        <dbReference type="Rhea" id="RHEA:21648"/>
        <dbReference type="ChEBI" id="CHEBI:15377"/>
        <dbReference type="ChEBI" id="CHEBI:15378"/>
        <dbReference type="ChEBI" id="CHEBI:16526"/>
        <dbReference type="ChEBI" id="CHEBI:18005"/>
        <dbReference type="ChEBI" id="CHEBI:29934"/>
        <dbReference type="EC" id="4.2.1.51"/>
    </reaction>
</comment>
<dbReference type="GO" id="GO:0004664">
    <property type="term" value="F:prephenate dehydratase activity"/>
    <property type="evidence" value="ECO:0007669"/>
    <property type="project" value="UniProtKB-EC"/>
</dbReference>
<dbReference type="InterPro" id="IPR002912">
    <property type="entry name" value="ACT_dom"/>
</dbReference>
<dbReference type="EMBL" id="FNOU01000001">
    <property type="protein sequence ID" value="SDX30061.1"/>
    <property type="molecule type" value="Genomic_DNA"/>
</dbReference>
<evidence type="ECO:0000256" key="4">
    <source>
        <dbReference type="ARBA" id="ARBA00022605"/>
    </source>
</evidence>
<proteinExistence type="predicted"/>
<dbReference type="InterPro" id="IPR008242">
    <property type="entry name" value="Chor_mutase/pphenate_deHydtase"/>
</dbReference>
<comment type="pathway">
    <text evidence="1">Amino-acid biosynthesis; L-phenylalanine biosynthesis; phenylpyruvate from prephenate: step 1/1.</text>
</comment>
<keyword evidence="13" id="KW-1185">Reference proteome</keyword>
<organism evidence="12 13">
    <name type="scientific">Eubacterium barkeri</name>
    <name type="common">Clostridium barkeri</name>
    <dbReference type="NCBI Taxonomy" id="1528"/>
    <lineage>
        <taxon>Bacteria</taxon>
        <taxon>Bacillati</taxon>
        <taxon>Bacillota</taxon>
        <taxon>Clostridia</taxon>
        <taxon>Eubacteriales</taxon>
        <taxon>Eubacteriaceae</taxon>
        <taxon>Eubacterium</taxon>
    </lineage>
</organism>
<dbReference type="PROSITE" id="PS51171">
    <property type="entry name" value="PREPHENATE_DEHYDR_3"/>
    <property type="match status" value="1"/>
</dbReference>
<evidence type="ECO:0000256" key="8">
    <source>
        <dbReference type="ARBA" id="ARBA00047848"/>
    </source>
</evidence>
<dbReference type="PIRSF" id="PIRSF001500">
    <property type="entry name" value="Chor_mut_pdt_Ppr"/>
    <property type="match status" value="1"/>
</dbReference>
<dbReference type="GO" id="GO:0005737">
    <property type="term" value="C:cytoplasm"/>
    <property type="evidence" value="ECO:0007669"/>
    <property type="project" value="TreeGrafter"/>
</dbReference>
<sequence length="300" mass="33369">MNKFPTIEQTDQLKDYREQIAQCRPPVFHPDVAFSGTAGSHTEDAAMSFFGESAHFIPHASFEDVFKSITGGGAHYGVLPIENSSTGAIAAVYDLLSDYRCFIVGEEKKSIIQCLMASEGATLDTLQEIYSHPQGFQQSQRFLEGYPQWTCIPWHNTAVAAQMVSKAKNPAYGAIASPRAAQIHHLNILAEGINTATQNTTRFVVVAAQMEDRPDQDKMSIAFHLPHYTGALYSVLGIFERHHLNLCKIESRPIPDANWEYQFFLDFLGAEDSATVDDAIAELIQGTVRFRFLGRYASKK</sequence>
<evidence type="ECO:0000256" key="7">
    <source>
        <dbReference type="ARBA" id="ARBA00023239"/>
    </source>
</evidence>
<feature type="domain" description="ACT" evidence="11">
    <location>
        <begin position="220"/>
        <end position="298"/>
    </location>
</feature>
<keyword evidence="6" id="KW-0584">Phenylalanine biosynthesis</keyword>
<dbReference type="Gene3D" id="3.30.70.260">
    <property type="match status" value="1"/>
</dbReference>
<dbReference type="RefSeq" id="WP_090242283.1">
    <property type="nucleotide sequence ID" value="NZ_FNOU01000001.1"/>
</dbReference>
<dbReference type="OrthoDB" id="9802281at2"/>
<evidence type="ECO:0000256" key="9">
    <source>
        <dbReference type="PIRSR" id="PIRSR001500-2"/>
    </source>
</evidence>
<evidence type="ECO:0000313" key="12">
    <source>
        <dbReference type="EMBL" id="SDX30061.1"/>
    </source>
</evidence>
<dbReference type="InterPro" id="IPR001086">
    <property type="entry name" value="Preph_deHydtase"/>
</dbReference>
<feature type="domain" description="Prephenate dehydratase" evidence="10">
    <location>
        <begin position="31"/>
        <end position="208"/>
    </location>
</feature>
<dbReference type="InterPro" id="IPR045865">
    <property type="entry name" value="ACT-like_dom_sf"/>
</dbReference>
<evidence type="ECO:0000256" key="3">
    <source>
        <dbReference type="ARBA" id="ARBA00021872"/>
    </source>
</evidence>
<dbReference type="AlphaFoldDB" id="A0A1H3AKT7"/>
<evidence type="ECO:0000256" key="2">
    <source>
        <dbReference type="ARBA" id="ARBA00013147"/>
    </source>
</evidence>
<evidence type="ECO:0000256" key="5">
    <source>
        <dbReference type="ARBA" id="ARBA00023141"/>
    </source>
</evidence>
<dbReference type="PANTHER" id="PTHR21022">
    <property type="entry name" value="PREPHENATE DEHYDRATASE P PROTEIN"/>
    <property type="match status" value="1"/>
</dbReference>
<dbReference type="UniPathway" id="UPA00121">
    <property type="reaction ID" value="UER00345"/>
</dbReference>
<dbReference type="SUPFAM" id="SSF53850">
    <property type="entry name" value="Periplasmic binding protein-like II"/>
    <property type="match status" value="1"/>
</dbReference>
<dbReference type="CDD" id="cd13631">
    <property type="entry name" value="PBP2_Ct-PDT_like"/>
    <property type="match status" value="1"/>
</dbReference>
<dbReference type="CDD" id="cd04905">
    <property type="entry name" value="ACT_CM-PDT"/>
    <property type="match status" value="1"/>
</dbReference>
<accession>A0A1H3AKT7</accession>
<dbReference type="PROSITE" id="PS51671">
    <property type="entry name" value="ACT"/>
    <property type="match status" value="1"/>
</dbReference>
<evidence type="ECO:0000256" key="1">
    <source>
        <dbReference type="ARBA" id="ARBA00004741"/>
    </source>
</evidence>
<keyword evidence="7" id="KW-0456">Lyase</keyword>
<evidence type="ECO:0000256" key="6">
    <source>
        <dbReference type="ARBA" id="ARBA00023222"/>
    </source>
</evidence>
<dbReference type="Proteomes" id="UP000199652">
    <property type="component" value="Unassembled WGS sequence"/>
</dbReference>
<dbReference type="STRING" id="1528.SAMN04488579_10176"/>
<evidence type="ECO:0000259" key="10">
    <source>
        <dbReference type="PROSITE" id="PS51171"/>
    </source>
</evidence>
<evidence type="ECO:0000259" key="11">
    <source>
        <dbReference type="PROSITE" id="PS51671"/>
    </source>
</evidence>
<gene>
    <name evidence="12" type="ORF">SAMN04488579_10176</name>
</gene>